<dbReference type="Pfam" id="PF13480">
    <property type="entry name" value="Acetyltransf_6"/>
    <property type="match status" value="1"/>
</dbReference>
<reference evidence="2 3" key="1">
    <citation type="submission" date="2017-09" db="EMBL/GenBank/DDBJ databases">
        <title>Depth-based differentiation of microbial function through sediment-hosted aquifers and enrichment of novel symbionts in the deep terrestrial subsurface.</title>
        <authorList>
            <person name="Probst A.J."/>
            <person name="Ladd B."/>
            <person name="Jarett J.K."/>
            <person name="Geller-Mcgrath D.E."/>
            <person name="Sieber C.M."/>
            <person name="Emerson J.B."/>
            <person name="Anantharaman K."/>
            <person name="Thomas B.C."/>
            <person name="Malmstrom R."/>
            <person name="Stieglmeier M."/>
            <person name="Klingl A."/>
            <person name="Woyke T."/>
            <person name="Ryan C.M."/>
            <person name="Banfield J.F."/>
        </authorList>
    </citation>
    <scope>NUCLEOTIDE SEQUENCE [LARGE SCALE GENOMIC DNA]</scope>
    <source>
        <strain evidence="2">CG23_combo_of_CG06-09_8_20_14_all_34_8</strain>
    </source>
</reference>
<feature type="domain" description="BioF2-like acetyltransferase" evidence="1">
    <location>
        <begin position="173"/>
        <end position="310"/>
    </location>
</feature>
<dbReference type="EMBL" id="PCSR01000061">
    <property type="protein sequence ID" value="PIP53143.1"/>
    <property type="molecule type" value="Genomic_DNA"/>
</dbReference>
<dbReference type="Proteomes" id="UP000229459">
    <property type="component" value="Unassembled WGS sequence"/>
</dbReference>
<comment type="caution">
    <text evidence="2">The sequence shown here is derived from an EMBL/GenBank/DDBJ whole genome shotgun (WGS) entry which is preliminary data.</text>
</comment>
<accession>A0A2H0B635</accession>
<proteinExistence type="predicted"/>
<evidence type="ECO:0000313" key="2">
    <source>
        <dbReference type="EMBL" id="PIP53143.1"/>
    </source>
</evidence>
<protein>
    <recommendedName>
        <fullName evidence="1">BioF2-like acetyltransferase domain-containing protein</fullName>
    </recommendedName>
</protein>
<name>A0A2H0B635_9BACT</name>
<dbReference type="Gene3D" id="3.40.630.30">
    <property type="match status" value="1"/>
</dbReference>
<dbReference type="SUPFAM" id="SSF55729">
    <property type="entry name" value="Acyl-CoA N-acyltransferases (Nat)"/>
    <property type="match status" value="1"/>
</dbReference>
<evidence type="ECO:0000313" key="3">
    <source>
        <dbReference type="Proteomes" id="UP000229459"/>
    </source>
</evidence>
<organism evidence="2 3">
    <name type="scientific">Candidatus Beckwithbacteria bacterium CG23_combo_of_CG06-09_8_20_14_all_34_8</name>
    <dbReference type="NCBI Taxonomy" id="1974497"/>
    <lineage>
        <taxon>Bacteria</taxon>
        <taxon>Candidatus Beckwithiibacteriota</taxon>
    </lineage>
</organism>
<dbReference type="InterPro" id="IPR038740">
    <property type="entry name" value="BioF2-like_GNAT_dom"/>
</dbReference>
<dbReference type="AlphaFoldDB" id="A0A2H0B635"/>
<sequence length="330" mass="39662">MKCIRVNNFEEIETDWLRLFRRQLNTPFQSFPYNQLFISQFCDQDNIYILKILDQEKVVAIVAFELIAEVIVFVGMKPVLGKEEITDYGDIVVDMQYCQNKTKYQLIWETIFNYFKDLHIQKLQLDYVREDSLIWQILKEREHTITTPIEVAPWINLSCSWDEYIASLKRIDRKELKRKLKRIELQSYQLIEMDTIRKEDFDQFITLHKLSDTAKEKFMSEEMASFFWQVSQINYSLWKTKLWFLEIDNKKVAAIMGFVSDNHLLMYNSGFDPAFSYYSVGLLSHALILQKYFNSRYQIYDFMRGSERYKYDLGAINLQLYRISLNLNSF</sequence>
<evidence type="ECO:0000259" key="1">
    <source>
        <dbReference type="Pfam" id="PF13480"/>
    </source>
</evidence>
<dbReference type="InterPro" id="IPR016181">
    <property type="entry name" value="Acyl_CoA_acyltransferase"/>
</dbReference>
<gene>
    <name evidence="2" type="ORF">COX08_02625</name>
</gene>